<feature type="signal peptide" evidence="2">
    <location>
        <begin position="1"/>
        <end position="17"/>
    </location>
</feature>
<dbReference type="InterPro" id="IPR004873">
    <property type="entry name" value="BURP_dom"/>
</dbReference>
<protein>
    <recommendedName>
        <fullName evidence="3">BURP domain-containing protein</fullName>
    </recommendedName>
</protein>
<dbReference type="PANTHER" id="PTHR31236:SF31">
    <property type="entry name" value="BURP DOMAIN-CONTAINING PROTEIN 7"/>
    <property type="match status" value="1"/>
</dbReference>
<dbReference type="PROSITE" id="PS51277">
    <property type="entry name" value="BURP"/>
    <property type="match status" value="1"/>
</dbReference>
<gene>
    <name evidence="4" type="ORF">EJB05_47434</name>
</gene>
<evidence type="ECO:0000313" key="4">
    <source>
        <dbReference type="EMBL" id="TVU07381.1"/>
    </source>
</evidence>
<feature type="domain" description="BURP" evidence="3">
    <location>
        <begin position="31"/>
        <end position="244"/>
    </location>
</feature>
<reference evidence="4 5" key="1">
    <citation type="journal article" date="2019" name="Sci. Rep.">
        <title>A high-quality genome of Eragrostis curvula grass provides insights into Poaceae evolution and supports new strategies to enhance forage quality.</title>
        <authorList>
            <person name="Carballo J."/>
            <person name="Santos B.A.C.M."/>
            <person name="Zappacosta D."/>
            <person name="Garbus I."/>
            <person name="Selva J.P."/>
            <person name="Gallo C.A."/>
            <person name="Diaz A."/>
            <person name="Albertini E."/>
            <person name="Caccamo M."/>
            <person name="Echenique V."/>
        </authorList>
    </citation>
    <scope>NUCLEOTIDE SEQUENCE [LARGE SCALE GENOMIC DNA]</scope>
    <source>
        <strain evidence="5">cv. Victoria</strain>
        <tissue evidence="4">Leaf</tissue>
    </source>
</reference>
<dbReference type="Proteomes" id="UP000324897">
    <property type="component" value="Unassembled WGS sequence"/>
</dbReference>
<keyword evidence="1 2" id="KW-0732">Signal</keyword>
<proteinExistence type="predicted"/>
<dbReference type="InterPro" id="IPR044816">
    <property type="entry name" value="BURP"/>
</dbReference>
<organism evidence="4 5">
    <name type="scientific">Eragrostis curvula</name>
    <name type="common">weeping love grass</name>
    <dbReference type="NCBI Taxonomy" id="38414"/>
    <lineage>
        <taxon>Eukaryota</taxon>
        <taxon>Viridiplantae</taxon>
        <taxon>Streptophyta</taxon>
        <taxon>Embryophyta</taxon>
        <taxon>Tracheophyta</taxon>
        <taxon>Spermatophyta</taxon>
        <taxon>Magnoliopsida</taxon>
        <taxon>Liliopsida</taxon>
        <taxon>Poales</taxon>
        <taxon>Poaceae</taxon>
        <taxon>PACMAD clade</taxon>
        <taxon>Chloridoideae</taxon>
        <taxon>Eragrostideae</taxon>
        <taxon>Eragrostidinae</taxon>
        <taxon>Eragrostis</taxon>
    </lineage>
</organism>
<dbReference type="EMBL" id="RWGY01000045">
    <property type="protein sequence ID" value="TVU07381.1"/>
    <property type="molecule type" value="Genomic_DNA"/>
</dbReference>
<dbReference type="OrthoDB" id="678718at2759"/>
<evidence type="ECO:0000256" key="1">
    <source>
        <dbReference type="ARBA" id="ARBA00022729"/>
    </source>
</evidence>
<evidence type="ECO:0000259" key="3">
    <source>
        <dbReference type="PROSITE" id="PS51277"/>
    </source>
</evidence>
<dbReference type="Gramene" id="TVU07381">
    <property type="protein sequence ID" value="TVU07381"/>
    <property type="gene ID" value="EJB05_47434"/>
</dbReference>
<accession>A0A5J9T9W5</accession>
<dbReference type="PANTHER" id="PTHR31236">
    <property type="entry name" value="BURP DOMAIN PROTEIN USPL1-LIKE"/>
    <property type="match status" value="1"/>
</dbReference>
<sequence length="244" mass="25554">MAGSFATLLFLVAAVAASAYQYQEESVGSTFFLRNVLYPGSKITLHFGRVAAGAPALPRSRADSIPFSSAKIKEILSLFSIPDGSPAAAAVRFTLKECEAPKPAGVAAQLCATSFESMVGFATSSLGTGHIHAGTTKLSKEEATPKQAYTVESVRPLLVAGGDIVACHAVPYPYAVYGCHTTTATLYAVVLVGADGTRVDALTACHKDASPGLTWPTFKKLGVTPGTVPVCHFLPQDGMLWMRD</sequence>
<evidence type="ECO:0000256" key="2">
    <source>
        <dbReference type="SAM" id="SignalP"/>
    </source>
</evidence>
<dbReference type="SMART" id="SM01045">
    <property type="entry name" value="BURP"/>
    <property type="match status" value="1"/>
</dbReference>
<keyword evidence="5" id="KW-1185">Reference proteome</keyword>
<evidence type="ECO:0000313" key="5">
    <source>
        <dbReference type="Proteomes" id="UP000324897"/>
    </source>
</evidence>
<dbReference type="AlphaFoldDB" id="A0A5J9T9W5"/>
<name>A0A5J9T9W5_9POAL</name>
<comment type="caution">
    <text evidence="4">The sequence shown here is derived from an EMBL/GenBank/DDBJ whole genome shotgun (WGS) entry which is preliminary data.</text>
</comment>
<feature type="chain" id="PRO_5023821893" description="BURP domain-containing protein" evidence="2">
    <location>
        <begin position="18"/>
        <end position="244"/>
    </location>
</feature>
<dbReference type="Pfam" id="PF03181">
    <property type="entry name" value="BURP"/>
    <property type="match status" value="1"/>
</dbReference>